<dbReference type="Proteomes" id="UP000006671">
    <property type="component" value="Unassembled WGS sequence"/>
</dbReference>
<dbReference type="Gene3D" id="3.30.200.20">
    <property type="entry name" value="Phosphorylase Kinase, domain 1"/>
    <property type="match status" value="1"/>
</dbReference>
<keyword evidence="1 3" id="KW-0547">Nucleotide-binding</keyword>
<evidence type="ECO:0000256" key="3">
    <source>
        <dbReference type="PROSITE-ProRule" id="PRU10141"/>
    </source>
</evidence>
<evidence type="ECO:0000259" key="5">
    <source>
        <dbReference type="PROSITE" id="PS50011"/>
    </source>
</evidence>
<evidence type="ECO:0000313" key="6">
    <source>
        <dbReference type="EMBL" id="EFC49198.1"/>
    </source>
</evidence>
<dbReference type="InterPro" id="IPR011009">
    <property type="entry name" value="Kinase-like_dom_sf"/>
</dbReference>
<dbReference type="RefSeq" id="XP_002681942.1">
    <property type="nucleotide sequence ID" value="XM_002681896.1"/>
</dbReference>
<proteinExistence type="predicted"/>
<dbReference type="PANTHER" id="PTHR44329">
    <property type="entry name" value="SERINE/THREONINE-PROTEIN KINASE TNNI3K-RELATED"/>
    <property type="match status" value="1"/>
</dbReference>
<dbReference type="SMART" id="SM00220">
    <property type="entry name" value="S_TKc"/>
    <property type="match status" value="1"/>
</dbReference>
<dbReference type="KEGG" id="ngr:NAEGRDRAFT_62650"/>
<dbReference type="GO" id="GO:0005524">
    <property type="term" value="F:ATP binding"/>
    <property type="evidence" value="ECO:0007669"/>
    <property type="project" value="UniProtKB-UniRule"/>
</dbReference>
<protein>
    <submittedName>
        <fullName evidence="6">Predicted protein</fullName>
    </submittedName>
</protein>
<dbReference type="InterPro" id="IPR000719">
    <property type="entry name" value="Prot_kinase_dom"/>
</dbReference>
<dbReference type="AlphaFoldDB" id="D2V1P7"/>
<dbReference type="PROSITE" id="PS00108">
    <property type="entry name" value="PROTEIN_KINASE_ST"/>
    <property type="match status" value="1"/>
</dbReference>
<dbReference type="Pfam" id="PF00069">
    <property type="entry name" value="Pkinase"/>
    <property type="match status" value="1"/>
</dbReference>
<dbReference type="GeneID" id="8855200"/>
<dbReference type="InterPro" id="IPR051681">
    <property type="entry name" value="Ser/Thr_Kinases-Pseudokinases"/>
</dbReference>
<dbReference type="CDD" id="cd13999">
    <property type="entry name" value="STKc_MAP3K-like"/>
    <property type="match status" value="1"/>
</dbReference>
<dbReference type="eggNOG" id="KOG0192">
    <property type="taxonomic scope" value="Eukaryota"/>
</dbReference>
<name>D2V1P7_NAEGR</name>
<dbReference type="SUPFAM" id="SSF56112">
    <property type="entry name" value="Protein kinase-like (PK-like)"/>
    <property type="match status" value="1"/>
</dbReference>
<reference evidence="6 7" key="1">
    <citation type="journal article" date="2010" name="Cell">
        <title>The genome of Naegleria gruberi illuminates early eukaryotic versatility.</title>
        <authorList>
            <person name="Fritz-Laylin L.K."/>
            <person name="Prochnik S.E."/>
            <person name="Ginger M.L."/>
            <person name="Dacks J.B."/>
            <person name="Carpenter M.L."/>
            <person name="Field M.C."/>
            <person name="Kuo A."/>
            <person name="Paredez A."/>
            <person name="Chapman J."/>
            <person name="Pham J."/>
            <person name="Shu S."/>
            <person name="Neupane R."/>
            <person name="Cipriano M."/>
            <person name="Mancuso J."/>
            <person name="Tu H."/>
            <person name="Salamov A."/>
            <person name="Lindquist E."/>
            <person name="Shapiro H."/>
            <person name="Lucas S."/>
            <person name="Grigoriev I.V."/>
            <person name="Cande W.Z."/>
            <person name="Fulton C."/>
            <person name="Rokhsar D.S."/>
            <person name="Dawson S.C."/>
        </authorList>
    </citation>
    <scope>NUCLEOTIDE SEQUENCE [LARGE SCALE GENOMIC DNA]</scope>
    <source>
        <strain evidence="6 7">NEG-M</strain>
    </source>
</reference>
<dbReference type="SUPFAM" id="SSF51126">
    <property type="entry name" value="Pectin lyase-like"/>
    <property type="match status" value="1"/>
</dbReference>
<gene>
    <name evidence="6" type="ORF">NAEGRDRAFT_62650</name>
</gene>
<keyword evidence="7" id="KW-1185">Reference proteome</keyword>
<sequence>MPKVNLFVDTTSTTPSINNCTTIESPCTSILEAVGIVDTFNSVRSATAFSILLLSDIIKNDEGINCFVPITLKNPSFVSKFTFQAYNNTIRSECQIILNSNVFITFSNIEFTSVESLPTSVEVVTIEYSYCKFIGINVVKTFVRGLYSFANSIIENSSIEIRSAYGITFRDSIIRNSQLKFSSSNSFFFMSSELRDSSMTVEDTRTSQALYSKFYNDSSSFFSIGSLSFFNSNFDQGRLREYFFINSLVMQSCTSNSGKWFNARSIISAAFTDCTITGDGRNRNSESVLLDTIDSVRIIGFVITNYKGSGIRSFNIGNLSILSSICKNLESFAGDACFTTSGVNIVTFDQCYFTNTLGTSLSISSTNEITVKNSLFSNGIGTSINALISENLLLDSVSFLNNTIAPRVNELQNGFDLSIMNIRQVTIRSTTTNGPEITNGFSIYCRLLNVKKVKGEFECKRSSSGQVSGCFFMWLNEPYVPGTVDVEVKTNQDISKLEYGKLIASTPNRVEVSPDNEVYKNGMVNLYPGQVTNLKLLAYDYLNISQPYLYKRLILQMNGTHIYSDDFVNTTMMGVSFYIFHPSLIGTVAYMKFIRERTISNVSVLISDCPSGHKLSCVNENHYICEKVLDLTSIVVGAVFGFILLLIIGISVGSISFYVVRKQVVNKLKTLKNKEMAEKEIQEKIISKDIIFDGLESEGNCIDSTKFAPSFLIPVDSLCIVKQLGSGGGGIVYECTWNGTQVAIKTIRNDNVDNEEFETEVSLLKSLRHPNIVSFYGISLTSNSKILVIEYMEKGSLDTLINECRVGRTSISLKKKLDILLDISSGMDYLHTINPKIIHRDLKPGNVLLDKNLRCKISDFGLSKVSTEGTMTQNIGTMLYLAPEMFNGTNPSEISEKLDVFSFSIIMYELLFEVTPYLTFSSRKIYRFRSAPNINQDTAAFSVPSKVAKGIRPVVPFLNDEELELWVQEHIYPSEQSTLNSLQTCITIISRYVSLMQKCWSQTPSERPSFSYILHELSNLQSL</sequence>
<feature type="domain" description="Protein kinase" evidence="5">
    <location>
        <begin position="718"/>
        <end position="1018"/>
    </location>
</feature>
<dbReference type="VEuPathDB" id="AmoebaDB:NAEGRDRAFT_62650"/>
<dbReference type="PROSITE" id="PS00107">
    <property type="entry name" value="PROTEIN_KINASE_ATP"/>
    <property type="match status" value="1"/>
</dbReference>
<dbReference type="Gene3D" id="1.10.510.10">
    <property type="entry name" value="Transferase(Phosphotransferase) domain 1"/>
    <property type="match status" value="1"/>
</dbReference>
<evidence type="ECO:0000256" key="4">
    <source>
        <dbReference type="SAM" id="Phobius"/>
    </source>
</evidence>
<dbReference type="InParanoid" id="D2V1P7"/>
<keyword evidence="4" id="KW-0472">Membrane</keyword>
<dbReference type="STRING" id="5762.D2V1P7"/>
<evidence type="ECO:0000256" key="1">
    <source>
        <dbReference type="ARBA" id="ARBA00022741"/>
    </source>
</evidence>
<keyword evidence="2 3" id="KW-0067">ATP-binding</keyword>
<evidence type="ECO:0000256" key="2">
    <source>
        <dbReference type="ARBA" id="ARBA00022840"/>
    </source>
</evidence>
<dbReference type="InterPro" id="IPR017441">
    <property type="entry name" value="Protein_kinase_ATP_BS"/>
</dbReference>
<feature type="transmembrane region" description="Helical" evidence="4">
    <location>
        <begin position="634"/>
        <end position="660"/>
    </location>
</feature>
<dbReference type="InterPro" id="IPR008271">
    <property type="entry name" value="Ser/Thr_kinase_AS"/>
</dbReference>
<dbReference type="PROSITE" id="PS50011">
    <property type="entry name" value="PROTEIN_KINASE_DOM"/>
    <property type="match status" value="1"/>
</dbReference>
<keyword evidence="4" id="KW-0812">Transmembrane</keyword>
<feature type="binding site" evidence="3">
    <location>
        <position position="745"/>
    </location>
    <ligand>
        <name>ATP</name>
        <dbReference type="ChEBI" id="CHEBI:30616"/>
    </ligand>
</feature>
<organism evidence="7">
    <name type="scientific">Naegleria gruberi</name>
    <name type="common">Amoeba</name>
    <dbReference type="NCBI Taxonomy" id="5762"/>
    <lineage>
        <taxon>Eukaryota</taxon>
        <taxon>Discoba</taxon>
        <taxon>Heterolobosea</taxon>
        <taxon>Tetramitia</taxon>
        <taxon>Eutetramitia</taxon>
        <taxon>Vahlkampfiidae</taxon>
        <taxon>Naegleria</taxon>
    </lineage>
</organism>
<dbReference type="InterPro" id="IPR011050">
    <property type="entry name" value="Pectin_lyase_fold/virulence"/>
</dbReference>
<dbReference type="OrthoDB" id="4062651at2759"/>
<accession>D2V1P7</accession>
<dbReference type="EMBL" id="GG738848">
    <property type="protein sequence ID" value="EFC49198.1"/>
    <property type="molecule type" value="Genomic_DNA"/>
</dbReference>
<keyword evidence="4" id="KW-1133">Transmembrane helix</keyword>
<evidence type="ECO:0000313" key="7">
    <source>
        <dbReference type="Proteomes" id="UP000006671"/>
    </source>
</evidence>
<dbReference type="GO" id="GO:0004674">
    <property type="term" value="F:protein serine/threonine kinase activity"/>
    <property type="evidence" value="ECO:0007669"/>
    <property type="project" value="TreeGrafter"/>
</dbReference>